<reference evidence="11 12" key="1">
    <citation type="journal article" date="2019" name="Sci. Data">
        <title>Hybrid genome assembly and annotation of Danionella translucida.</title>
        <authorList>
            <person name="Kadobianskyi M."/>
            <person name="Schulze L."/>
            <person name="Schuelke M."/>
            <person name="Judkewitz B."/>
        </authorList>
    </citation>
    <scope>NUCLEOTIDE SEQUENCE [LARGE SCALE GENOMIC DNA]</scope>
    <source>
        <strain evidence="11 12">Bolton</strain>
    </source>
</reference>
<comment type="function">
    <text evidence="8">Centrosomal protein required for establishing a robust mitotic centrosome architecture that can endure the forces that converge on the centrosomes during spindle formation. Required for stabilizing the expanded pericentriolar material around the centriole.</text>
</comment>
<keyword evidence="12" id="KW-1185">Reference proteome</keyword>
<accession>A0A553QS88</accession>
<evidence type="ECO:0000313" key="12">
    <source>
        <dbReference type="Proteomes" id="UP000316079"/>
    </source>
</evidence>
<dbReference type="OrthoDB" id="8015657at2759"/>
<feature type="region of interest" description="Disordered" evidence="10">
    <location>
        <begin position="143"/>
        <end position="164"/>
    </location>
</feature>
<organism evidence="11 12">
    <name type="scientific">Danionella cerebrum</name>
    <dbReference type="NCBI Taxonomy" id="2873325"/>
    <lineage>
        <taxon>Eukaryota</taxon>
        <taxon>Metazoa</taxon>
        <taxon>Chordata</taxon>
        <taxon>Craniata</taxon>
        <taxon>Vertebrata</taxon>
        <taxon>Euteleostomi</taxon>
        <taxon>Actinopterygii</taxon>
        <taxon>Neopterygii</taxon>
        <taxon>Teleostei</taxon>
        <taxon>Ostariophysi</taxon>
        <taxon>Cypriniformes</taxon>
        <taxon>Danionidae</taxon>
        <taxon>Danioninae</taxon>
        <taxon>Danionella</taxon>
    </lineage>
</organism>
<protein>
    <recommendedName>
        <fullName evidence="4">Centrosomal protein kizuna</fullName>
    </recommendedName>
    <alternativeName>
        <fullName evidence="9">Polo-like kinase 1 substrate 1</fullName>
    </alternativeName>
</protein>
<evidence type="ECO:0000256" key="3">
    <source>
        <dbReference type="ARBA" id="ARBA00010767"/>
    </source>
</evidence>
<gene>
    <name evidence="11" type="ORF">DNTS_024902</name>
</gene>
<evidence type="ECO:0000256" key="1">
    <source>
        <dbReference type="ARBA" id="ARBA00004120"/>
    </source>
</evidence>
<dbReference type="InterPro" id="IPR026742">
    <property type="entry name" value="Centrosomal_kizuma"/>
</dbReference>
<dbReference type="PANTHER" id="PTHR16299:SF2">
    <property type="entry name" value="CENTROSOMAL PROTEIN KIZUNA"/>
    <property type="match status" value="1"/>
</dbReference>
<feature type="compositionally biased region" description="Basic and acidic residues" evidence="10">
    <location>
        <begin position="155"/>
        <end position="164"/>
    </location>
</feature>
<evidence type="ECO:0000256" key="4">
    <source>
        <dbReference type="ARBA" id="ARBA00013872"/>
    </source>
</evidence>
<sequence>MHQLRSKAAATVHLHPHITEAMGTWQPTAQCTSGRPSVPLEKKSRKLIWPLAIRKGAQRGNDNVLGLERELCSWATWVQLWPFSKKVAGSSLAEFSSIHFAHAVPTAAQWGLNDPCFLILKLTFSEISPMAFWGESDDSNSEIEMALRPQSDNTSSHDFDDFYD</sequence>
<keyword evidence="5" id="KW-0963">Cytoplasm</keyword>
<evidence type="ECO:0000313" key="11">
    <source>
        <dbReference type="EMBL" id="TRY92839.1"/>
    </source>
</evidence>
<evidence type="ECO:0000256" key="6">
    <source>
        <dbReference type="ARBA" id="ARBA00023212"/>
    </source>
</evidence>
<evidence type="ECO:0000256" key="2">
    <source>
        <dbReference type="ARBA" id="ARBA00004300"/>
    </source>
</evidence>
<dbReference type="GO" id="GO:0007051">
    <property type="term" value="P:spindle organization"/>
    <property type="evidence" value="ECO:0007669"/>
    <property type="project" value="InterPro"/>
</dbReference>
<dbReference type="AlphaFoldDB" id="A0A553QS88"/>
<dbReference type="Proteomes" id="UP000316079">
    <property type="component" value="Unassembled WGS sequence"/>
</dbReference>
<comment type="similarity">
    <text evidence="3">Belongs to the kizuna family.</text>
</comment>
<evidence type="ECO:0000256" key="7">
    <source>
        <dbReference type="ARBA" id="ARBA00023273"/>
    </source>
</evidence>
<keyword evidence="6" id="KW-0206">Cytoskeleton</keyword>
<comment type="caution">
    <text evidence="11">The sequence shown here is derived from an EMBL/GenBank/DDBJ whole genome shotgun (WGS) entry which is preliminary data.</text>
</comment>
<comment type="subcellular location">
    <subcellularLocation>
        <location evidence="1">Cytoplasm</location>
        <location evidence="1">Cytoskeleton</location>
        <location evidence="1">Cilium basal body</location>
    </subcellularLocation>
    <subcellularLocation>
        <location evidence="2">Cytoplasm</location>
        <location evidence="2">Cytoskeleton</location>
        <location evidence="2">Microtubule organizing center</location>
        <location evidence="2">Centrosome</location>
    </subcellularLocation>
</comment>
<evidence type="ECO:0000256" key="9">
    <source>
        <dbReference type="ARBA" id="ARBA00031153"/>
    </source>
</evidence>
<keyword evidence="7" id="KW-0966">Cell projection</keyword>
<dbReference type="GO" id="GO:0005813">
    <property type="term" value="C:centrosome"/>
    <property type="evidence" value="ECO:0007669"/>
    <property type="project" value="UniProtKB-SubCell"/>
</dbReference>
<name>A0A553QS88_9TELE</name>
<dbReference type="PANTHER" id="PTHR16299">
    <property type="entry name" value="CENTROSOMAL PROTEIN KIZUNA"/>
    <property type="match status" value="1"/>
</dbReference>
<evidence type="ECO:0000256" key="5">
    <source>
        <dbReference type="ARBA" id="ARBA00022490"/>
    </source>
</evidence>
<dbReference type="EMBL" id="SRMA01025597">
    <property type="protein sequence ID" value="TRY92839.1"/>
    <property type="molecule type" value="Genomic_DNA"/>
</dbReference>
<evidence type="ECO:0000256" key="10">
    <source>
        <dbReference type="SAM" id="MobiDB-lite"/>
    </source>
</evidence>
<proteinExistence type="inferred from homology"/>
<evidence type="ECO:0000256" key="8">
    <source>
        <dbReference type="ARBA" id="ARBA00024919"/>
    </source>
</evidence>